<feature type="region of interest" description="Disordered" evidence="1">
    <location>
        <begin position="1"/>
        <end position="97"/>
    </location>
</feature>
<dbReference type="AlphaFoldDB" id="A0A0A9AZR5"/>
<organism evidence="2">
    <name type="scientific">Arundo donax</name>
    <name type="common">Giant reed</name>
    <name type="synonym">Donax arundinaceus</name>
    <dbReference type="NCBI Taxonomy" id="35708"/>
    <lineage>
        <taxon>Eukaryota</taxon>
        <taxon>Viridiplantae</taxon>
        <taxon>Streptophyta</taxon>
        <taxon>Embryophyta</taxon>
        <taxon>Tracheophyta</taxon>
        <taxon>Spermatophyta</taxon>
        <taxon>Magnoliopsida</taxon>
        <taxon>Liliopsida</taxon>
        <taxon>Poales</taxon>
        <taxon>Poaceae</taxon>
        <taxon>PACMAD clade</taxon>
        <taxon>Arundinoideae</taxon>
        <taxon>Arundineae</taxon>
        <taxon>Arundo</taxon>
    </lineage>
</organism>
<sequence length="97" mass="10452">MARPRKLQVCAGSSVGGTQHVQVCDEPERGERPAQLRRAAGAAAEAPLQPALDHRLPPPDGQEQAQDRQQEPRLRPGRQGEELGRPDHPDGAAVLRG</sequence>
<evidence type="ECO:0000256" key="1">
    <source>
        <dbReference type="SAM" id="MobiDB-lite"/>
    </source>
</evidence>
<dbReference type="EMBL" id="GBRH01245338">
    <property type="protein sequence ID" value="JAD52557.1"/>
    <property type="molecule type" value="Transcribed_RNA"/>
</dbReference>
<feature type="compositionally biased region" description="Basic and acidic residues" evidence="1">
    <location>
        <begin position="65"/>
        <end position="90"/>
    </location>
</feature>
<reference evidence="2" key="1">
    <citation type="submission" date="2014-09" db="EMBL/GenBank/DDBJ databases">
        <authorList>
            <person name="Magalhaes I.L.F."/>
            <person name="Oliveira U."/>
            <person name="Santos F.R."/>
            <person name="Vidigal T.H.D.A."/>
            <person name="Brescovit A.D."/>
            <person name="Santos A.J."/>
        </authorList>
    </citation>
    <scope>NUCLEOTIDE SEQUENCE</scope>
    <source>
        <tissue evidence="2">Shoot tissue taken approximately 20 cm above the soil surface</tissue>
    </source>
</reference>
<proteinExistence type="predicted"/>
<reference evidence="2" key="2">
    <citation type="journal article" date="2015" name="Data Brief">
        <title>Shoot transcriptome of the giant reed, Arundo donax.</title>
        <authorList>
            <person name="Barrero R.A."/>
            <person name="Guerrero F.D."/>
            <person name="Moolhuijzen P."/>
            <person name="Goolsby J.A."/>
            <person name="Tidwell J."/>
            <person name="Bellgard S.E."/>
            <person name="Bellgard M.I."/>
        </authorList>
    </citation>
    <scope>NUCLEOTIDE SEQUENCE</scope>
    <source>
        <tissue evidence="2">Shoot tissue taken approximately 20 cm above the soil surface</tissue>
    </source>
</reference>
<name>A0A0A9AZR5_ARUDO</name>
<accession>A0A0A9AZR5</accession>
<protein>
    <submittedName>
        <fullName evidence="2">CER1</fullName>
    </submittedName>
</protein>
<feature type="compositionally biased region" description="Low complexity" evidence="1">
    <location>
        <begin position="36"/>
        <end position="51"/>
    </location>
</feature>
<evidence type="ECO:0000313" key="2">
    <source>
        <dbReference type="EMBL" id="JAD52557.1"/>
    </source>
</evidence>